<dbReference type="Proteomes" id="UP000033866">
    <property type="component" value="Unassembled WGS sequence"/>
</dbReference>
<accession>A0A0G0DTI5</accession>
<organism evidence="1 2">
    <name type="scientific">candidate division WS6 bacterium GW2011_GWE1_34_7</name>
    <dbReference type="NCBI Taxonomy" id="1619093"/>
    <lineage>
        <taxon>Bacteria</taxon>
        <taxon>Candidatus Dojkabacteria</taxon>
    </lineage>
</organism>
<dbReference type="AlphaFoldDB" id="A0A0G0DTI5"/>
<protein>
    <submittedName>
        <fullName evidence="1">Uncharacterized protein</fullName>
    </submittedName>
</protein>
<evidence type="ECO:0000313" key="1">
    <source>
        <dbReference type="EMBL" id="KKP66295.1"/>
    </source>
</evidence>
<sequence>MKNKSLIIISILFCLLLVPLGFILFQKNPEWENNFISESEEYLYNNLYKLSDEKFVGSFWIFDTFLSKEKIYLTPYNNTKRITQIEIDVNKVKVFEEIRMKEIIEDSLSPVFLSMQLSVERKNLWDKVSCLYLNKESCKRDVSISQLDIYNNRYPYPTLSEKDSKELAIYSIELIEKNTNLPTIDEAKCSELMSEYVYKSSKGLDSDQTLKTFKETDCTDIYALLSYSKIIENSEPLYPEIKEKLCGLTDSIDIEYLDTIIKNSDVNTFKEICSIEGELKGIEVELNDDISFTSQRILDILSKKKESNFDEIKIDMLNFLSGDVFTTWESPYCENLYLCNMELINLSKIILEK</sequence>
<reference evidence="1 2" key="1">
    <citation type="journal article" date="2015" name="Nature">
        <title>rRNA introns, odd ribosomes, and small enigmatic genomes across a large radiation of phyla.</title>
        <authorList>
            <person name="Brown C.T."/>
            <person name="Hug L.A."/>
            <person name="Thomas B.C."/>
            <person name="Sharon I."/>
            <person name="Castelle C.J."/>
            <person name="Singh A."/>
            <person name="Wilkins M.J."/>
            <person name="Williams K.H."/>
            <person name="Banfield J.F."/>
        </authorList>
    </citation>
    <scope>NUCLEOTIDE SEQUENCE [LARGE SCALE GENOMIC DNA]</scope>
</reference>
<dbReference type="EMBL" id="LBPV01000001">
    <property type="protein sequence ID" value="KKP66295.1"/>
    <property type="molecule type" value="Genomic_DNA"/>
</dbReference>
<gene>
    <name evidence="1" type="ORF">UR61_C0001G0013</name>
</gene>
<evidence type="ECO:0000313" key="2">
    <source>
        <dbReference type="Proteomes" id="UP000033866"/>
    </source>
</evidence>
<comment type="caution">
    <text evidence="1">The sequence shown here is derived from an EMBL/GenBank/DDBJ whole genome shotgun (WGS) entry which is preliminary data.</text>
</comment>
<proteinExistence type="predicted"/>
<name>A0A0G0DTI5_9BACT</name>